<protein>
    <recommendedName>
        <fullName evidence="2">TldD/PmbA family protein</fullName>
    </recommendedName>
</protein>
<dbReference type="InterPro" id="IPR036059">
    <property type="entry name" value="TldD/PmbA_sf"/>
</dbReference>
<dbReference type="SUPFAM" id="SSF111283">
    <property type="entry name" value="Putative modulator of DNA gyrase, PmbA/TldD"/>
    <property type="match status" value="1"/>
</dbReference>
<dbReference type="GO" id="GO:0005829">
    <property type="term" value="C:cytosol"/>
    <property type="evidence" value="ECO:0007669"/>
    <property type="project" value="TreeGrafter"/>
</dbReference>
<feature type="non-terminal residue" evidence="1">
    <location>
        <position position="253"/>
    </location>
</feature>
<evidence type="ECO:0008006" key="2">
    <source>
        <dbReference type="Google" id="ProtNLM"/>
    </source>
</evidence>
<dbReference type="InterPro" id="IPR047657">
    <property type="entry name" value="PmbA"/>
</dbReference>
<dbReference type="InterPro" id="IPR035068">
    <property type="entry name" value="TldD/PmbA_N"/>
</dbReference>
<evidence type="ECO:0000313" key="1">
    <source>
        <dbReference type="EMBL" id="GAG70306.1"/>
    </source>
</evidence>
<dbReference type="EMBL" id="BART01006822">
    <property type="protein sequence ID" value="GAG70306.1"/>
    <property type="molecule type" value="Genomic_DNA"/>
</dbReference>
<comment type="caution">
    <text evidence="1">The sequence shown here is derived from an EMBL/GenBank/DDBJ whole genome shotgun (WGS) entry which is preliminary data.</text>
</comment>
<dbReference type="GO" id="GO:0006508">
    <property type="term" value="P:proteolysis"/>
    <property type="evidence" value="ECO:0007669"/>
    <property type="project" value="InterPro"/>
</dbReference>
<name>X1BE73_9ZZZZ</name>
<dbReference type="AlphaFoldDB" id="X1BE73"/>
<dbReference type="Gene3D" id="3.30.2290.10">
    <property type="entry name" value="PmbA/TldD superfamily"/>
    <property type="match status" value="1"/>
</dbReference>
<proteinExistence type="predicted"/>
<sequence length="253" mass="27564">MEFENLNDELLSKIEASLKFARTLDRDAEFEIYLAYKTESSVNINQGVVHASDGVLAGSAVRVASGTADHKKVSFTSSTGLTQERIKKNIEQSLSLNKSLTIEDPRFKSFAYPSNESGKEGILCNDILTVTTSDLVPKCTTMIKDAKSVDSRIKVVEASMEAVSEGFAVGNTNEVQQASRSTKSSRYVEATGIDGDERKVAYLWEQTREKVMEADGAGEKAANNAVQQFGGKKINETAVLPTIWDNIAAACYL</sequence>
<dbReference type="GO" id="GO:0008237">
    <property type="term" value="F:metallopeptidase activity"/>
    <property type="evidence" value="ECO:0007669"/>
    <property type="project" value="InterPro"/>
</dbReference>
<dbReference type="PANTHER" id="PTHR43421:SF1">
    <property type="entry name" value="METALLOPROTEASE PMBA"/>
    <property type="match status" value="1"/>
</dbReference>
<organism evidence="1">
    <name type="scientific">marine sediment metagenome</name>
    <dbReference type="NCBI Taxonomy" id="412755"/>
    <lineage>
        <taxon>unclassified sequences</taxon>
        <taxon>metagenomes</taxon>
        <taxon>ecological metagenomes</taxon>
    </lineage>
</organism>
<gene>
    <name evidence="1" type="ORF">S01H4_15568</name>
</gene>
<dbReference type="PANTHER" id="PTHR43421">
    <property type="entry name" value="METALLOPROTEASE PMBA"/>
    <property type="match status" value="1"/>
</dbReference>
<accession>X1BE73</accession>
<reference evidence="1" key="1">
    <citation type="journal article" date="2014" name="Front. Microbiol.">
        <title>High frequency of phylogenetically diverse reductive dehalogenase-homologous genes in deep subseafloor sedimentary metagenomes.</title>
        <authorList>
            <person name="Kawai M."/>
            <person name="Futagami T."/>
            <person name="Toyoda A."/>
            <person name="Takaki Y."/>
            <person name="Nishi S."/>
            <person name="Hori S."/>
            <person name="Arai W."/>
            <person name="Tsubouchi T."/>
            <person name="Morono Y."/>
            <person name="Uchiyama I."/>
            <person name="Ito T."/>
            <person name="Fujiyama A."/>
            <person name="Inagaki F."/>
            <person name="Takami H."/>
        </authorList>
    </citation>
    <scope>NUCLEOTIDE SEQUENCE</scope>
    <source>
        <strain evidence="1">Expedition CK06-06</strain>
    </source>
</reference>